<feature type="transmembrane region" description="Helical" evidence="1">
    <location>
        <begin position="38"/>
        <end position="57"/>
    </location>
</feature>
<name>A0A3L8PZA7_9GAMM</name>
<keyword evidence="1" id="KW-0472">Membrane</keyword>
<proteinExistence type="predicted"/>
<dbReference type="AlphaFoldDB" id="A0A3L8PZA7"/>
<organism evidence="2 3">
    <name type="scientific">Parashewanella curva</name>
    <dbReference type="NCBI Taxonomy" id="2338552"/>
    <lineage>
        <taxon>Bacteria</taxon>
        <taxon>Pseudomonadati</taxon>
        <taxon>Pseudomonadota</taxon>
        <taxon>Gammaproteobacteria</taxon>
        <taxon>Alteromonadales</taxon>
        <taxon>Shewanellaceae</taxon>
        <taxon>Parashewanella</taxon>
    </lineage>
</organism>
<evidence type="ECO:0000313" key="2">
    <source>
        <dbReference type="EMBL" id="RLV59422.1"/>
    </source>
</evidence>
<dbReference type="RefSeq" id="WP_121839253.1">
    <property type="nucleotide sequence ID" value="NZ_ML014783.1"/>
</dbReference>
<keyword evidence="1" id="KW-1133">Transmembrane helix</keyword>
<comment type="caution">
    <text evidence="2">The sequence shown here is derived from an EMBL/GenBank/DDBJ whole genome shotgun (WGS) entry which is preliminary data.</text>
</comment>
<reference evidence="2 3" key="1">
    <citation type="submission" date="2018-09" db="EMBL/GenBank/DDBJ databases">
        <title>Phylogeny of the Shewanellaceae, and recommendation for two new genera, Pseudoshewanella and Parashewanella.</title>
        <authorList>
            <person name="Wang G."/>
        </authorList>
    </citation>
    <scope>NUCLEOTIDE SEQUENCE [LARGE SCALE GENOMIC DNA]</scope>
    <source>
        <strain evidence="2 3">C51</strain>
    </source>
</reference>
<dbReference type="EMBL" id="QZEI01000034">
    <property type="protein sequence ID" value="RLV59422.1"/>
    <property type="molecule type" value="Genomic_DNA"/>
</dbReference>
<dbReference type="OrthoDB" id="7867014at2"/>
<evidence type="ECO:0000256" key="1">
    <source>
        <dbReference type="SAM" id="Phobius"/>
    </source>
</evidence>
<dbReference type="Proteomes" id="UP000281474">
    <property type="component" value="Unassembled WGS sequence"/>
</dbReference>
<accession>A0A3L8PZA7</accession>
<keyword evidence="1" id="KW-0812">Transmembrane</keyword>
<feature type="transmembrane region" description="Helical" evidence="1">
    <location>
        <begin position="6"/>
        <end position="26"/>
    </location>
</feature>
<sequence length="62" mass="7407">MMFWKIIGVLLLGWAGWDLYHGYTYLYSIVYRDQEPTLYWSGVTVWILLGISCFFSWDSKSE</sequence>
<gene>
    <name evidence="2" type="ORF">D5018_12025</name>
</gene>
<keyword evidence="3" id="KW-1185">Reference proteome</keyword>
<evidence type="ECO:0000313" key="3">
    <source>
        <dbReference type="Proteomes" id="UP000281474"/>
    </source>
</evidence>
<protein>
    <submittedName>
        <fullName evidence="2">Uncharacterized protein</fullName>
    </submittedName>
</protein>